<feature type="coiled-coil region" evidence="1">
    <location>
        <begin position="158"/>
        <end position="195"/>
    </location>
</feature>
<dbReference type="Proteomes" id="UP000627781">
    <property type="component" value="Unassembled WGS sequence"/>
</dbReference>
<reference evidence="4 5" key="1">
    <citation type="submission" date="2020-08" db="EMBL/GenBank/DDBJ databases">
        <title>A Genomic Blueprint of the Chicken Gut Microbiome.</title>
        <authorList>
            <person name="Gilroy R."/>
            <person name="Ravi A."/>
            <person name="Getino M."/>
            <person name="Pursley I."/>
            <person name="Horton D.L."/>
            <person name="Alikhan N.-F."/>
            <person name="Baker D."/>
            <person name="Gharbi K."/>
            <person name="Hall N."/>
            <person name="Watson M."/>
            <person name="Adriaenssens E.M."/>
            <person name="Foster-Nyarko E."/>
            <person name="Jarju S."/>
            <person name="Secka A."/>
            <person name="Antonio M."/>
            <person name="Oren A."/>
            <person name="Chaudhuri R."/>
            <person name="La Ragione R.M."/>
            <person name="Hildebrand F."/>
            <person name="Pallen M.J."/>
        </authorList>
    </citation>
    <scope>NUCLEOTIDE SEQUENCE [LARGE SCALE GENOMIC DNA]</scope>
    <source>
        <strain evidence="4 5">Sa3CVN1</strain>
    </source>
</reference>
<name>A0ABR8PPN5_9CLOT</name>
<evidence type="ECO:0000313" key="4">
    <source>
        <dbReference type="EMBL" id="MBD7910132.1"/>
    </source>
</evidence>
<evidence type="ECO:0008006" key="6">
    <source>
        <dbReference type="Google" id="ProtNLM"/>
    </source>
</evidence>
<feature type="transmembrane region" description="Helical" evidence="3">
    <location>
        <begin position="7"/>
        <end position="27"/>
    </location>
</feature>
<feature type="compositionally biased region" description="Basic and acidic residues" evidence="2">
    <location>
        <begin position="444"/>
        <end position="469"/>
    </location>
</feature>
<dbReference type="EMBL" id="JACSRA010000002">
    <property type="protein sequence ID" value="MBD7910132.1"/>
    <property type="molecule type" value="Genomic_DNA"/>
</dbReference>
<evidence type="ECO:0000256" key="2">
    <source>
        <dbReference type="SAM" id="MobiDB-lite"/>
    </source>
</evidence>
<dbReference type="RefSeq" id="WP_191767582.1">
    <property type="nucleotide sequence ID" value="NZ_JACSRA010000002.1"/>
</dbReference>
<sequence length="796" mass="90956">MKNSKGSITIYLSLIIVIIIVFIGGLVDGSRMRTADTQVNRAVDNGTKSVLASYNRDLKDKYGLFAYSGDESSMQDTVTSVTKDNLLSPGDGYVDLYDYKLDELNINMKGPLTQPEVIKEQILQNMKYRAPINLMENIIQKLSLFKDMNKYSDVLKKKEKLDQKVKDIDKKFKSVDEQGKKIQDLIKKIKQYDNEDNRKDVTYQFSDIKAFLHLSMILDAVEKYEDKKQEENPKYEPINLSNLRSIISKGKRDCSKQIEEDVKQLKEALEEFLKDSKVAKEAVDNARDVYEQYKSSLENTETSANKGTMTNNGLGESVDAINEGFKKESKTYDAIFGDKNNLDENIKRAENNKEAIDEIQKQMENYDKFRGSDYNEHEVDRNVIGEIKQLSRKNDYASVIDFYNSKNSMRDTKRRLDIPSELTDIQDAISNSVNKLQELLETPPQEKPEDATGKKQKAGENLKDKKEESVDNDPNLSEKSIAQYSSILPSKNINTKDFIKFDKNRDSAISGDGNSNIERSLDAMDVLAGVENALDSIRDKVYLNEYVMTRLKDRVVGESPELAKNRVPKMVDFDTQLDYEIEYILAGNLDDKSNSDNVWWKIYACRVLANAISIRGIDDCTRRIRDMALLTQATLAVFGIPSNLTFLKAIYTAGWVAAESKADLDLLVGGHKVPLYKRDFKHWATQNVLEIDEPVKQTFDSPESTADKLLSTVYSDYLRLFLLLQSQETTLARTEDIIQVNMKKENEDFDLSKAMTQINVTGTASIKYMFFNLPMMFEENRKSGRYEIKIKKSLSF</sequence>
<keyword evidence="3" id="KW-0812">Transmembrane</keyword>
<comment type="caution">
    <text evidence="4">The sequence shown here is derived from an EMBL/GenBank/DDBJ whole genome shotgun (WGS) entry which is preliminary data.</text>
</comment>
<proteinExistence type="predicted"/>
<feature type="coiled-coil region" evidence="1">
    <location>
        <begin position="251"/>
        <end position="303"/>
    </location>
</feature>
<feature type="coiled-coil region" evidence="1">
    <location>
        <begin position="332"/>
        <end position="366"/>
    </location>
</feature>
<keyword evidence="1" id="KW-0175">Coiled coil</keyword>
<dbReference type="Pfam" id="PF18960">
    <property type="entry name" value="DUF5702"/>
    <property type="match status" value="1"/>
</dbReference>
<evidence type="ECO:0000256" key="1">
    <source>
        <dbReference type="SAM" id="Coils"/>
    </source>
</evidence>
<evidence type="ECO:0000256" key="3">
    <source>
        <dbReference type="SAM" id="Phobius"/>
    </source>
</evidence>
<keyword evidence="3" id="KW-0472">Membrane</keyword>
<keyword evidence="5" id="KW-1185">Reference proteome</keyword>
<dbReference type="InterPro" id="IPR043756">
    <property type="entry name" value="DUF5702"/>
</dbReference>
<accession>A0ABR8PPN5</accession>
<organism evidence="4 5">
    <name type="scientific">Clostridium cibarium</name>
    <dbReference type="NCBI Taxonomy" id="2762247"/>
    <lineage>
        <taxon>Bacteria</taxon>
        <taxon>Bacillati</taxon>
        <taxon>Bacillota</taxon>
        <taxon>Clostridia</taxon>
        <taxon>Eubacteriales</taxon>
        <taxon>Clostridiaceae</taxon>
        <taxon>Clostridium</taxon>
    </lineage>
</organism>
<keyword evidence="3" id="KW-1133">Transmembrane helix</keyword>
<evidence type="ECO:0000313" key="5">
    <source>
        <dbReference type="Proteomes" id="UP000627781"/>
    </source>
</evidence>
<gene>
    <name evidence="4" type="ORF">H9661_02070</name>
</gene>
<protein>
    <recommendedName>
        <fullName evidence="6">Flp pilus-assembly TadG-like N-terminal domain-containing protein</fullName>
    </recommendedName>
</protein>
<feature type="region of interest" description="Disordered" evidence="2">
    <location>
        <begin position="440"/>
        <end position="477"/>
    </location>
</feature>